<gene>
    <name evidence="2" type="ORF">K437DRAFT_373</name>
</gene>
<evidence type="ECO:0000313" key="2">
    <source>
        <dbReference type="EMBL" id="KDN53506.1"/>
    </source>
</evidence>
<keyword evidence="1" id="KW-0732">Signal</keyword>
<dbReference type="RefSeq" id="XP_013246332.1">
    <property type="nucleotide sequence ID" value="XM_013390878.1"/>
</dbReference>
<dbReference type="CDD" id="cd12811">
    <property type="entry name" value="MALA"/>
    <property type="match status" value="1"/>
</dbReference>
<dbReference type="InterPro" id="IPR054550">
    <property type="entry name" value="Mala_s_1-like"/>
</dbReference>
<comment type="caution">
    <text evidence="2">The sequence shown here is derived from an EMBL/GenBank/DDBJ whole genome shotgun (WGS) entry which is preliminary data.</text>
</comment>
<sequence>MKTATFSSLLALLAASASTVAATGNPPDVFAVNILNLYPEDCQWDTTRKLYYQSNLWKGRVSVTDPKNTDAHFNVLIPGVSSNGYGDQQLAGLSLDTRTAAKRLYAVAKDSKAFDFSNQRTDGPSSFHAFNLPVNANSQPTWSIDLNTVQEEFKTQTGTRPFGPVDSAVDSKGNIYVVFELGIPAIAKVSPDGKTVQAWYSEASNGSQRPGYTGITYSASANKLIAYGGPRILTTFDLSANAVSGQASMAPVSVSGNYGSLLVSEKLVTVPSLDSSGIRLLGVKAPYVYSFSSPDNWATASYKRYTRPEFNNNTLLNVCEGEFGGGRQIYGVGGYLNEGPKGGRKEFPMYHLPDSLLQK</sequence>
<evidence type="ECO:0000256" key="1">
    <source>
        <dbReference type="SAM" id="SignalP"/>
    </source>
</evidence>
<accession>A0A066WI50</accession>
<dbReference type="EMBL" id="JMSN01000001">
    <property type="protein sequence ID" value="KDN53506.1"/>
    <property type="molecule type" value="Genomic_DNA"/>
</dbReference>
<feature type="signal peptide" evidence="1">
    <location>
        <begin position="1"/>
        <end position="22"/>
    </location>
</feature>
<protein>
    <submittedName>
        <fullName evidence="2">Major allergen mala S 1</fullName>
    </submittedName>
</protein>
<dbReference type="OMA" id="HTIHGFS"/>
<dbReference type="Pfam" id="PF22701">
    <property type="entry name" value="Mala_s_1-like"/>
    <property type="match status" value="1"/>
</dbReference>
<organism evidence="2 3">
    <name type="scientific">Tilletiaria anomala (strain ATCC 24038 / CBS 436.72 / UBC 951)</name>
    <dbReference type="NCBI Taxonomy" id="1037660"/>
    <lineage>
        <taxon>Eukaryota</taxon>
        <taxon>Fungi</taxon>
        <taxon>Dikarya</taxon>
        <taxon>Basidiomycota</taxon>
        <taxon>Ustilaginomycotina</taxon>
        <taxon>Exobasidiomycetes</taxon>
        <taxon>Georgefischeriales</taxon>
        <taxon>Tilletiariaceae</taxon>
        <taxon>Tilletiaria</taxon>
    </lineage>
</organism>
<dbReference type="Proteomes" id="UP000027361">
    <property type="component" value="Unassembled WGS sequence"/>
</dbReference>
<evidence type="ECO:0000313" key="3">
    <source>
        <dbReference type="Proteomes" id="UP000027361"/>
    </source>
</evidence>
<dbReference type="OrthoDB" id="4434395at2759"/>
<keyword evidence="3" id="KW-1185">Reference proteome</keyword>
<proteinExistence type="predicted"/>
<dbReference type="SUPFAM" id="SSF63825">
    <property type="entry name" value="YWTD domain"/>
    <property type="match status" value="1"/>
</dbReference>
<dbReference type="STRING" id="1037660.A0A066WI50"/>
<feature type="chain" id="PRO_5001629040" evidence="1">
    <location>
        <begin position="23"/>
        <end position="359"/>
    </location>
</feature>
<name>A0A066WI50_TILAU</name>
<reference evidence="2 3" key="1">
    <citation type="submission" date="2014-05" db="EMBL/GenBank/DDBJ databases">
        <title>Draft genome sequence of a rare smut relative, Tilletiaria anomala UBC 951.</title>
        <authorList>
            <consortium name="DOE Joint Genome Institute"/>
            <person name="Toome M."/>
            <person name="Kuo A."/>
            <person name="Henrissat B."/>
            <person name="Lipzen A."/>
            <person name="Tritt A."/>
            <person name="Yoshinaga Y."/>
            <person name="Zane M."/>
            <person name="Barry K."/>
            <person name="Grigoriev I.V."/>
            <person name="Spatafora J.W."/>
            <person name="Aimea M.C."/>
        </authorList>
    </citation>
    <scope>NUCLEOTIDE SEQUENCE [LARGE SCALE GENOMIC DNA]</scope>
    <source>
        <strain evidence="2 3">UBC 951</strain>
    </source>
</reference>
<dbReference type="HOGENOM" id="CLU_781038_0_0_1"/>
<dbReference type="AlphaFoldDB" id="A0A066WI50"/>
<dbReference type="InParanoid" id="A0A066WI50"/>
<dbReference type="GeneID" id="25267419"/>